<keyword evidence="4" id="KW-1003">Cell membrane</keyword>
<dbReference type="Pfam" id="PF03189">
    <property type="entry name" value="Otopetrin"/>
    <property type="match status" value="1"/>
</dbReference>
<feature type="transmembrane region" description="Helical" evidence="11">
    <location>
        <begin position="574"/>
        <end position="594"/>
    </location>
</feature>
<feature type="transmembrane region" description="Helical" evidence="11">
    <location>
        <begin position="136"/>
        <end position="159"/>
    </location>
</feature>
<dbReference type="GO" id="GO:0005886">
    <property type="term" value="C:plasma membrane"/>
    <property type="evidence" value="ECO:0007669"/>
    <property type="project" value="UniProtKB-SubCell"/>
</dbReference>
<protein>
    <recommendedName>
        <fullName evidence="15">Otopetrin-2</fullName>
    </recommendedName>
</protein>
<keyword evidence="8" id="KW-0406">Ion transport</keyword>
<evidence type="ECO:0000256" key="9">
    <source>
        <dbReference type="ARBA" id="ARBA00023136"/>
    </source>
</evidence>
<feature type="transmembrane region" description="Helical" evidence="11">
    <location>
        <begin position="180"/>
        <end position="208"/>
    </location>
</feature>
<name>A0A8W8JTR6_MAGGI</name>
<keyword evidence="14" id="KW-1185">Reference proteome</keyword>
<keyword evidence="9 11" id="KW-0472">Membrane</keyword>
<feature type="transmembrane region" description="Helical" evidence="11">
    <location>
        <begin position="66"/>
        <end position="88"/>
    </location>
</feature>
<dbReference type="EnsemblMetazoa" id="G20920.2">
    <property type="protein sequence ID" value="G20920.2:cds"/>
    <property type="gene ID" value="G20920"/>
</dbReference>
<keyword evidence="10" id="KW-0407">Ion channel</keyword>
<feature type="transmembrane region" description="Helical" evidence="11">
    <location>
        <begin position="718"/>
        <end position="735"/>
    </location>
</feature>
<evidence type="ECO:0000256" key="3">
    <source>
        <dbReference type="ARBA" id="ARBA00022448"/>
    </source>
</evidence>
<comment type="similarity">
    <text evidence="2">Belongs to the otopetrin family.</text>
</comment>
<sequence length="750" mass="84846">MRKVTKLLKVIFLIPFSIGNSEERSVCAMDGSCSAVVLFTCLVSIMLVVVGTFSGLHRFNEVSMKVIWGLLVTLVTVGTFNICLNLILLHSRRFRITSPRVETDASTKLQLRFLWLFGIGLLLRTSLTIATDIECVVQGFVASYIASIFSSAMMIVFIISEIRLITYMYKHKLKFVRSAWIYYAIGIVLLANASVWFNFAAIGIAGILHRTDTNLSIDHNSFDVDTSVFLDKGNMKTFSWLHGIVKTILLPFSSGTSPTAQPDESNMNEEISPTLTFAHLVSCFCIVLGIYSGKQTTDDTARAIVWGLVMGLVSCGVIALVVLIFSNSVIIPQSENTETKDYSMNLRIIFLWLFGLAVILQSAVNFAIDLECVQKFPEENIIYIGFLSSSVLVLFIILQMGAITYFRNHYFNKSVQINFAVVFISLANFGLWFNSVVSNLNDTYTTNPNISHMIIFKNATSCYFDSKIQHALNSKLTPFLLPTRMEFFILASSFFISFWHSSSKQQNCHSRVISEELIHGVCDETTALLPRSTENRASHVFAIMISIFLSLPTFLTWLLLSFVYKDDSDHLNTAYEICHCFNSLAIIVIVYITFDNLSRRYIIRENHRPLTTSETILVFSSAGVVAYSTYGLLFALQSQVSEHMAALFRNIFWILETFLQTSLLIQCQRYVLSEKRSKLLSSFALVITITNLINWFLYSVYQNGPTEGRELIVGNKRNWAYVKTILVPLLIFYRFTSAMNSYSLYNQIKP</sequence>
<feature type="transmembrane region" description="Helical" evidence="11">
    <location>
        <begin position="679"/>
        <end position="698"/>
    </location>
</feature>
<evidence type="ECO:0000256" key="4">
    <source>
        <dbReference type="ARBA" id="ARBA00022475"/>
    </source>
</evidence>
<feature type="transmembrane region" description="Helical" evidence="11">
    <location>
        <begin position="380"/>
        <end position="403"/>
    </location>
</feature>
<evidence type="ECO:0000313" key="13">
    <source>
        <dbReference type="EnsemblMetazoa" id="G20920.2:cds"/>
    </source>
</evidence>
<keyword evidence="7 11" id="KW-1133">Transmembrane helix</keyword>
<proteinExistence type="inferred from homology"/>
<feature type="signal peptide" evidence="12">
    <location>
        <begin position="1"/>
        <end position="19"/>
    </location>
</feature>
<comment type="subcellular location">
    <subcellularLocation>
        <location evidence="1">Cell membrane</location>
        <topology evidence="1">Multi-pass membrane protein</topology>
    </subcellularLocation>
</comment>
<evidence type="ECO:0000256" key="5">
    <source>
        <dbReference type="ARBA" id="ARBA00022692"/>
    </source>
</evidence>
<dbReference type="PANTHER" id="PTHR21522:SF68">
    <property type="entry name" value="G-PROTEIN COUPLED RECEPTORS FAMILY 3 PROFILE DOMAIN-CONTAINING PROTEIN"/>
    <property type="match status" value="1"/>
</dbReference>
<dbReference type="AlphaFoldDB" id="A0A8W8JTR6"/>
<dbReference type="PANTHER" id="PTHR21522">
    <property type="entry name" value="PROTON CHANNEL OTOP"/>
    <property type="match status" value="1"/>
</dbReference>
<accession>A0A8W8JTR6</accession>
<feature type="chain" id="PRO_5036500217" description="Otopetrin-2" evidence="12">
    <location>
        <begin position="20"/>
        <end position="750"/>
    </location>
</feature>
<feature type="transmembrane region" description="Helical" evidence="11">
    <location>
        <begin position="346"/>
        <end position="368"/>
    </location>
</feature>
<evidence type="ECO:0000313" key="14">
    <source>
        <dbReference type="Proteomes" id="UP000005408"/>
    </source>
</evidence>
<feature type="transmembrane region" description="Helical" evidence="11">
    <location>
        <begin position="615"/>
        <end position="635"/>
    </location>
</feature>
<evidence type="ECO:0000256" key="11">
    <source>
        <dbReference type="SAM" id="Phobius"/>
    </source>
</evidence>
<dbReference type="InterPro" id="IPR004878">
    <property type="entry name" value="Otopetrin"/>
</dbReference>
<feature type="transmembrane region" description="Helical" evidence="11">
    <location>
        <begin position="33"/>
        <end position="54"/>
    </location>
</feature>
<evidence type="ECO:0000256" key="10">
    <source>
        <dbReference type="ARBA" id="ARBA00023303"/>
    </source>
</evidence>
<organism evidence="13 14">
    <name type="scientific">Magallana gigas</name>
    <name type="common">Pacific oyster</name>
    <name type="synonym">Crassostrea gigas</name>
    <dbReference type="NCBI Taxonomy" id="29159"/>
    <lineage>
        <taxon>Eukaryota</taxon>
        <taxon>Metazoa</taxon>
        <taxon>Spiralia</taxon>
        <taxon>Lophotrochozoa</taxon>
        <taxon>Mollusca</taxon>
        <taxon>Bivalvia</taxon>
        <taxon>Autobranchia</taxon>
        <taxon>Pteriomorphia</taxon>
        <taxon>Ostreida</taxon>
        <taxon>Ostreoidea</taxon>
        <taxon>Ostreidae</taxon>
        <taxon>Magallana</taxon>
    </lineage>
</organism>
<feature type="transmembrane region" description="Helical" evidence="11">
    <location>
        <begin position="109"/>
        <end position="130"/>
    </location>
</feature>
<feature type="transmembrane region" description="Helical" evidence="11">
    <location>
        <begin position="415"/>
        <end position="433"/>
    </location>
</feature>
<evidence type="ECO:0000256" key="1">
    <source>
        <dbReference type="ARBA" id="ARBA00004651"/>
    </source>
</evidence>
<feature type="transmembrane region" description="Helical" evidence="11">
    <location>
        <begin position="271"/>
        <end position="291"/>
    </location>
</feature>
<keyword evidence="5 11" id="KW-0812">Transmembrane</keyword>
<dbReference type="GO" id="GO:0015252">
    <property type="term" value="F:proton channel activity"/>
    <property type="evidence" value="ECO:0007669"/>
    <property type="project" value="InterPro"/>
</dbReference>
<evidence type="ECO:0000256" key="8">
    <source>
        <dbReference type="ARBA" id="ARBA00023065"/>
    </source>
</evidence>
<dbReference type="Proteomes" id="UP000005408">
    <property type="component" value="Unassembled WGS sequence"/>
</dbReference>
<reference evidence="13" key="1">
    <citation type="submission" date="2022-08" db="UniProtKB">
        <authorList>
            <consortium name="EnsemblMetazoa"/>
        </authorList>
    </citation>
    <scope>IDENTIFICATION</scope>
    <source>
        <strain evidence="13">05x7-T-G4-1.051#20</strain>
    </source>
</reference>
<feature type="transmembrane region" description="Helical" evidence="11">
    <location>
        <begin position="540"/>
        <end position="562"/>
    </location>
</feature>
<evidence type="ECO:0000256" key="12">
    <source>
        <dbReference type="SAM" id="SignalP"/>
    </source>
</evidence>
<evidence type="ECO:0000256" key="2">
    <source>
        <dbReference type="ARBA" id="ARBA00006513"/>
    </source>
</evidence>
<feature type="transmembrane region" description="Helical" evidence="11">
    <location>
        <begin position="303"/>
        <end position="326"/>
    </location>
</feature>
<keyword evidence="6" id="KW-0375">Hydrogen ion transport</keyword>
<evidence type="ECO:0000256" key="6">
    <source>
        <dbReference type="ARBA" id="ARBA00022781"/>
    </source>
</evidence>
<keyword evidence="3" id="KW-0813">Transport</keyword>
<evidence type="ECO:0008006" key="15">
    <source>
        <dbReference type="Google" id="ProtNLM"/>
    </source>
</evidence>
<keyword evidence="12" id="KW-0732">Signal</keyword>
<evidence type="ECO:0000256" key="7">
    <source>
        <dbReference type="ARBA" id="ARBA00022989"/>
    </source>
</evidence>